<keyword evidence="8" id="KW-0677">Repeat</keyword>
<dbReference type="Proteomes" id="UP000000305">
    <property type="component" value="Unassembled WGS sequence"/>
</dbReference>
<keyword evidence="6" id="KW-0597">Phosphoprotein</keyword>
<keyword evidence="9" id="KW-0472">Membrane</keyword>
<keyword evidence="7 11" id="KW-0853">WD repeat</keyword>
<evidence type="ECO:0000256" key="9">
    <source>
        <dbReference type="ARBA" id="ARBA00023136"/>
    </source>
</evidence>
<evidence type="ECO:0000256" key="8">
    <source>
        <dbReference type="ARBA" id="ARBA00022737"/>
    </source>
</evidence>
<dbReference type="InterPro" id="IPR013905">
    <property type="entry name" value="Lgl_C_dom"/>
</dbReference>
<feature type="domain" description="Lethal giant larvae homologue 2" evidence="12">
    <location>
        <begin position="270"/>
        <end position="364"/>
    </location>
</feature>
<dbReference type="InterPro" id="IPR036322">
    <property type="entry name" value="WD40_repeat_dom_sf"/>
</dbReference>
<dbReference type="PRINTS" id="PR00962">
    <property type="entry name" value="LETHAL2GIANT"/>
</dbReference>
<protein>
    <recommendedName>
        <fullName evidence="10">Lethal(2) giant larvae protein</fullName>
    </recommendedName>
</protein>
<dbReference type="InterPro" id="IPR000664">
    <property type="entry name" value="Lethal2_giant"/>
</dbReference>
<keyword evidence="5" id="KW-0963">Cytoplasm</keyword>
<keyword evidence="15" id="KW-1185">Reference proteome</keyword>
<evidence type="ECO:0000256" key="11">
    <source>
        <dbReference type="PROSITE-ProRule" id="PRU00221"/>
    </source>
</evidence>
<dbReference type="eggNOG" id="KOG1983">
    <property type="taxonomic scope" value="Eukaryota"/>
</dbReference>
<name>E9GZG8_DAPPU</name>
<reference evidence="14 15" key="1">
    <citation type="journal article" date="2011" name="Science">
        <title>The ecoresponsive genome of Daphnia pulex.</title>
        <authorList>
            <person name="Colbourne J.K."/>
            <person name="Pfrender M.E."/>
            <person name="Gilbert D."/>
            <person name="Thomas W.K."/>
            <person name="Tucker A."/>
            <person name="Oakley T.H."/>
            <person name="Tokishita S."/>
            <person name="Aerts A."/>
            <person name="Arnold G.J."/>
            <person name="Basu M.K."/>
            <person name="Bauer D.J."/>
            <person name="Caceres C.E."/>
            <person name="Carmel L."/>
            <person name="Casola C."/>
            <person name="Choi J.H."/>
            <person name="Detter J.C."/>
            <person name="Dong Q."/>
            <person name="Dusheyko S."/>
            <person name="Eads B.D."/>
            <person name="Frohlich T."/>
            <person name="Geiler-Samerotte K.A."/>
            <person name="Gerlach D."/>
            <person name="Hatcher P."/>
            <person name="Jogdeo S."/>
            <person name="Krijgsveld J."/>
            <person name="Kriventseva E.V."/>
            <person name="Kultz D."/>
            <person name="Laforsch C."/>
            <person name="Lindquist E."/>
            <person name="Lopez J."/>
            <person name="Manak J.R."/>
            <person name="Muller J."/>
            <person name="Pangilinan J."/>
            <person name="Patwardhan R.P."/>
            <person name="Pitluck S."/>
            <person name="Pritham E.J."/>
            <person name="Rechtsteiner A."/>
            <person name="Rho M."/>
            <person name="Rogozin I.B."/>
            <person name="Sakarya O."/>
            <person name="Salamov A."/>
            <person name="Schaack S."/>
            <person name="Shapiro H."/>
            <person name="Shiga Y."/>
            <person name="Skalitzky C."/>
            <person name="Smith Z."/>
            <person name="Souvorov A."/>
            <person name="Sung W."/>
            <person name="Tang Z."/>
            <person name="Tsuchiya D."/>
            <person name="Tu H."/>
            <person name="Vos H."/>
            <person name="Wang M."/>
            <person name="Wolf Y.I."/>
            <person name="Yamagata H."/>
            <person name="Yamada T."/>
            <person name="Ye Y."/>
            <person name="Shaw J.R."/>
            <person name="Andrews J."/>
            <person name="Crease T.J."/>
            <person name="Tang H."/>
            <person name="Lucas S.M."/>
            <person name="Robertson H.M."/>
            <person name="Bork P."/>
            <person name="Koonin E.V."/>
            <person name="Zdobnov E.M."/>
            <person name="Grigoriev I.V."/>
            <person name="Lynch M."/>
            <person name="Boore J.L."/>
        </authorList>
    </citation>
    <scope>NUCLEOTIDE SEQUENCE [LARGE SCALE GENOMIC DNA]</scope>
</reference>
<dbReference type="GO" id="GO:0008593">
    <property type="term" value="P:regulation of Notch signaling pathway"/>
    <property type="evidence" value="ECO:0000318"/>
    <property type="project" value="GO_Central"/>
</dbReference>
<dbReference type="GO" id="GO:0005886">
    <property type="term" value="C:plasma membrane"/>
    <property type="evidence" value="ECO:0000318"/>
    <property type="project" value="GO_Central"/>
</dbReference>
<dbReference type="Pfam" id="PF00400">
    <property type="entry name" value="WD40"/>
    <property type="match status" value="1"/>
</dbReference>
<evidence type="ECO:0000259" key="13">
    <source>
        <dbReference type="Pfam" id="PF08596"/>
    </source>
</evidence>
<dbReference type="GO" id="GO:0045159">
    <property type="term" value="F:myosin II binding"/>
    <property type="evidence" value="ECO:0000318"/>
    <property type="project" value="GO_Central"/>
</dbReference>
<evidence type="ECO:0000256" key="1">
    <source>
        <dbReference type="ARBA" id="ARBA00004308"/>
    </source>
</evidence>
<proteinExistence type="inferred from homology"/>
<feature type="repeat" description="WD" evidence="11">
    <location>
        <begin position="433"/>
        <end position="456"/>
    </location>
</feature>
<dbReference type="OrthoDB" id="19944at2759"/>
<dbReference type="PROSITE" id="PS50082">
    <property type="entry name" value="WD_REPEATS_2"/>
    <property type="match status" value="2"/>
</dbReference>
<comment type="similarity">
    <text evidence="3">Belongs to the WD repeat L(2)GL family.</text>
</comment>
<dbReference type="GO" id="GO:0006887">
    <property type="term" value="P:exocytosis"/>
    <property type="evidence" value="ECO:0007669"/>
    <property type="project" value="UniProtKB-KW"/>
</dbReference>
<dbReference type="FunFam" id="2.130.10.10:FF:001433">
    <property type="entry name" value="Lethal(2) giant larvae protein"/>
    <property type="match status" value="1"/>
</dbReference>
<comment type="subcellular location">
    <subcellularLocation>
        <location evidence="2">Cytoplasm</location>
    </subcellularLocation>
    <subcellularLocation>
        <location evidence="1">Endomembrane system</location>
    </subcellularLocation>
</comment>
<dbReference type="InParanoid" id="E9GZG8"/>
<dbReference type="KEGG" id="dpx:DAPPUDRAFT_323689"/>
<dbReference type="AlphaFoldDB" id="E9GZG8"/>
<evidence type="ECO:0000256" key="4">
    <source>
        <dbReference type="ARBA" id="ARBA00022483"/>
    </source>
</evidence>
<dbReference type="SMART" id="SM00320">
    <property type="entry name" value="WD40"/>
    <property type="match status" value="7"/>
</dbReference>
<dbReference type="GO" id="GO:0032878">
    <property type="term" value="P:regulation of establishment or maintenance of cell polarity"/>
    <property type="evidence" value="ECO:0000318"/>
    <property type="project" value="GO_Central"/>
</dbReference>
<dbReference type="GO" id="GO:0051294">
    <property type="term" value="P:establishment of spindle orientation"/>
    <property type="evidence" value="ECO:0000318"/>
    <property type="project" value="GO_Central"/>
</dbReference>
<dbReference type="EMBL" id="GL732577">
    <property type="protein sequence ID" value="EFX75147.1"/>
    <property type="molecule type" value="Genomic_DNA"/>
</dbReference>
<dbReference type="Pfam" id="PF08596">
    <property type="entry name" value="Lgl_C"/>
    <property type="match status" value="1"/>
</dbReference>
<keyword evidence="4" id="KW-0268">Exocytosis</keyword>
<dbReference type="InterPro" id="IPR001680">
    <property type="entry name" value="WD40_rpt"/>
</dbReference>
<evidence type="ECO:0000256" key="2">
    <source>
        <dbReference type="ARBA" id="ARBA00004496"/>
    </source>
</evidence>
<dbReference type="GO" id="GO:0019905">
    <property type="term" value="F:syntaxin binding"/>
    <property type="evidence" value="ECO:0000318"/>
    <property type="project" value="GO_Central"/>
</dbReference>
<dbReference type="GO" id="GO:0006893">
    <property type="term" value="P:Golgi to plasma membrane transport"/>
    <property type="evidence" value="ECO:0000318"/>
    <property type="project" value="GO_Central"/>
</dbReference>
<sequence>MFKFFWGKGAHQSAERLKIQKELFQFQKTAQHGFPSKPTSLAWDPVLRLLCMGTRTGALKIFGAPGVEFYGQLPKDKIICSLHFVPGHGRVIVVCEDNSLQLWDISTDGSPALKCVHSQSLEGKLKKISACCIESSGEHLLIGTENGNIYIMDLVKLEMTDSVIYLDVVMQNVTEDFKVNPGAVECVSEQPNSADHILIGYTRGLLVLWNRKTLSAVQTFVASQQLESVSWHPNGKKFVSAHNDGSYMVWTLGQEETDMFVKKEPNTISHYGPDPCKAITKILWSNTDECGIFVFGGGMPRLAYGDRYTLSVVKGEKTHATYDFTSKVIDFCLISDVTTGQAEALVVLAEEELIVIDLISPGWPTFSLPYLASLHCSAVTAQTVVTVTSELYDKIKANPQGMTPSSKVSTRPWPINGGISFSEQVDQPSHRILLLTGHEDGSVRFWDASTASLFQISKFSTSSCFSSDDLDCTAESDEREIDEDEWPPFRKIGVFDPYSDDPRLAVKKLCLCPVTGLLTVAGTAGQVVVAELFEMQSEKEVPIVLVNIVSDRDNFVWKGHDKLVVRKGLLSFKPGFQPTSVLQLHPPAAATALALNAEWSVLAVGTAHGLTLYDITVKKEVVAKCTLNPNDVSGTGEQPMSRRKSFKKSLRESFRRLRKGRSQHSNAINNAGPSIAAEVRPVERQIEARNVMLDDGMGSMVRCLLLVKTYVISQSSNATATLWAGTNSGAIYVFSLNIQTGNRRHVEPVNAQLAKEIQLKHRAPVVSINIIDASYAAIGESFENSGIKSTSESCPPHRVVISSEEQFKVFTLPNLRPYGKYKLTAYTGCKVRRVAVVPFTARSDPSYKENCLVCLSNQGDFHILSLPELRRQMNAQAIRKEDIHATSTVVLTNQGEAFYMLSSSELQRVALSARNSLQLKCKVIGMKNTQAPVESSSQAVIKICTSKEEKQEVVMETEFSDVSVISNTSNPNEDRENDKNICNNEINNSTIVSVEPETSFGDMTVDSVKDHIVLSLDECRITEVASETRIEQVKTEVSSVISLHETSNISNVISIEESYSITPDETKVNVHLESEMEKNRMVSQECTVSDSHGTLDVTVTKDSTELLAEENVETSK</sequence>
<gene>
    <name evidence="14" type="ORF">DAPPUDRAFT_323689</name>
</gene>
<evidence type="ECO:0000256" key="6">
    <source>
        <dbReference type="ARBA" id="ARBA00022553"/>
    </source>
</evidence>
<dbReference type="InterPro" id="IPR015943">
    <property type="entry name" value="WD40/YVTN_repeat-like_dom_sf"/>
</dbReference>
<dbReference type="STRING" id="6669.E9GZG8"/>
<evidence type="ECO:0000259" key="12">
    <source>
        <dbReference type="Pfam" id="PF08366"/>
    </source>
</evidence>
<dbReference type="Gene3D" id="2.130.10.10">
    <property type="entry name" value="YVTN repeat-like/Quinoprotein amine dehydrogenase"/>
    <property type="match status" value="2"/>
</dbReference>
<dbReference type="PANTHER" id="PTHR10241">
    <property type="entry name" value="LETHAL 2 GIANT LARVAE PROTEIN"/>
    <property type="match status" value="1"/>
</dbReference>
<dbReference type="Pfam" id="PF08366">
    <property type="entry name" value="LLGL"/>
    <property type="match status" value="1"/>
</dbReference>
<dbReference type="GO" id="GO:0005737">
    <property type="term" value="C:cytoplasm"/>
    <property type="evidence" value="ECO:0000318"/>
    <property type="project" value="GO_Central"/>
</dbReference>
<evidence type="ECO:0000313" key="15">
    <source>
        <dbReference type="Proteomes" id="UP000000305"/>
    </source>
</evidence>
<organism evidence="14 15">
    <name type="scientific">Daphnia pulex</name>
    <name type="common">Water flea</name>
    <dbReference type="NCBI Taxonomy" id="6669"/>
    <lineage>
        <taxon>Eukaryota</taxon>
        <taxon>Metazoa</taxon>
        <taxon>Ecdysozoa</taxon>
        <taxon>Arthropoda</taxon>
        <taxon>Crustacea</taxon>
        <taxon>Branchiopoda</taxon>
        <taxon>Diplostraca</taxon>
        <taxon>Cladocera</taxon>
        <taxon>Anomopoda</taxon>
        <taxon>Daphniidae</taxon>
        <taxon>Daphnia</taxon>
    </lineage>
</organism>
<feature type="repeat" description="WD" evidence="11">
    <location>
        <begin position="226"/>
        <end position="260"/>
    </location>
</feature>
<dbReference type="GO" id="GO:0005096">
    <property type="term" value="F:GTPase activator activity"/>
    <property type="evidence" value="ECO:0000318"/>
    <property type="project" value="GO_Central"/>
</dbReference>
<evidence type="ECO:0000256" key="7">
    <source>
        <dbReference type="ARBA" id="ARBA00022574"/>
    </source>
</evidence>
<dbReference type="GO" id="GO:0030866">
    <property type="term" value="P:cortical actin cytoskeleton organization"/>
    <property type="evidence" value="ECO:0000318"/>
    <property type="project" value="GO_Central"/>
</dbReference>
<feature type="domain" description="Lethal giant larvae (Lgl)-like C-terminal" evidence="13">
    <location>
        <begin position="721"/>
        <end position="911"/>
    </location>
</feature>
<dbReference type="SUPFAM" id="SSF50978">
    <property type="entry name" value="WD40 repeat-like"/>
    <property type="match status" value="2"/>
</dbReference>
<dbReference type="HOGENOM" id="CLU_005214_0_0_1"/>
<dbReference type="FunCoup" id="E9GZG8">
    <property type="interactions" value="380"/>
</dbReference>
<dbReference type="PANTHER" id="PTHR10241:SF29">
    <property type="entry name" value="LETHAL(2) GIANT LARVAE PROTEIN"/>
    <property type="match status" value="1"/>
</dbReference>
<evidence type="ECO:0000256" key="10">
    <source>
        <dbReference type="ARBA" id="ARBA00073928"/>
    </source>
</evidence>
<dbReference type="GO" id="GO:0012505">
    <property type="term" value="C:endomembrane system"/>
    <property type="evidence" value="ECO:0007669"/>
    <property type="project" value="UniProtKB-SubCell"/>
</dbReference>
<accession>E9GZG8</accession>
<dbReference type="InterPro" id="IPR013577">
    <property type="entry name" value="LLGL2"/>
</dbReference>
<dbReference type="OMA" id="TKNHSRP"/>
<evidence type="ECO:0000256" key="3">
    <source>
        <dbReference type="ARBA" id="ARBA00008070"/>
    </source>
</evidence>
<dbReference type="GO" id="GO:0030864">
    <property type="term" value="C:cortical actin cytoskeleton"/>
    <property type="evidence" value="ECO:0000318"/>
    <property type="project" value="GO_Central"/>
</dbReference>
<evidence type="ECO:0000256" key="5">
    <source>
        <dbReference type="ARBA" id="ARBA00022490"/>
    </source>
</evidence>
<evidence type="ECO:0000313" key="14">
    <source>
        <dbReference type="EMBL" id="EFX75147.1"/>
    </source>
</evidence>